<protein>
    <submittedName>
        <fullName evidence="2">Uncharacterized protein</fullName>
    </submittedName>
</protein>
<gene>
    <name evidence="2" type="ORF">Mal33_37830</name>
</gene>
<name>A0A518IXF5_9BACT</name>
<evidence type="ECO:0000256" key="1">
    <source>
        <dbReference type="SAM" id="Phobius"/>
    </source>
</evidence>
<sequence>MKSNHDPGRSFFRHENIFWIVTIAVAIAIALLIVRRVL</sequence>
<evidence type="ECO:0000313" key="2">
    <source>
        <dbReference type="EMBL" id="QDV57769.1"/>
    </source>
</evidence>
<keyword evidence="1" id="KW-1133">Transmembrane helix</keyword>
<reference evidence="2 3" key="1">
    <citation type="submission" date="2019-02" db="EMBL/GenBank/DDBJ databases">
        <title>Deep-cultivation of Planctomycetes and their phenomic and genomic characterization uncovers novel biology.</title>
        <authorList>
            <person name="Wiegand S."/>
            <person name="Jogler M."/>
            <person name="Boedeker C."/>
            <person name="Pinto D."/>
            <person name="Vollmers J."/>
            <person name="Rivas-Marin E."/>
            <person name="Kohn T."/>
            <person name="Peeters S.H."/>
            <person name="Heuer A."/>
            <person name="Rast P."/>
            <person name="Oberbeckmann S."/>
            <person name="Bunk B."/>
            <person name="Jeske O."/>
            <person name="Meyerdierks A."/>
            <person name="Storesund J.E."/>
            <person name="Kallscheuer N."/>
            <person name="Luecker S."/>
            <person name="Lage O.M."/>
            <person name="Pohl T."/>
            <person name="Merkel B.J."/>
            <person name="Hornburger P."/>
            <person name="Mueller R.-W."/>
            <person name="Bruemmer F."/>
            <person name="Labrenz M."/>
            <person name="Spormann A.M."/>
            <person name="Op den Camp H."/>
            <person name="Overmann J."/>
            <person name="Amann R."/>
            <person name="Jetten M.S.M."/>
            <person name="Mascher T."/>
            <person name="Medema M.H."/>
            <person name="Devos D.P."/>
            <person name="Kaster A.-K."/>
            <person name="Ovreas L."/>
            <person name="Rohde M."/>
            <person name="Galperin M.Y."/>
            <person name="Jogler C."/>
        </authorList>
    </citation>
    <scope>NUCLEOTIDE SEQUENCE [LARGE SCALE GENOMIC DNA]</scope>
    <source>
        <strain evidence="2 3">Mal33</strain>
    </source>
</reference>
<dbReference type="EMBL" id="CP036318">
    <property type="protein sequence ID" value="QDV57769.1"/>
    <property type="molecule type" value="Genomic_DNA"/>
</dbReference>
<keyword evidence="1" id="KW-0812">Transmembrane</keyword>
<proteinExistence type="predicted"/>
<evidence type="ECO:0000313" key="3">
    <source>
        <dbReference type="Proteomes" id="UP000316770"/>
    </source>
</evidence>
<dbReference type="AlphaFoldDB" id="A0A518IXF5"/>
<feature type="transmembrane region" description="Helical" evidence="1">
    <location>
        <begin position="16"/>
        <end position="34"/>
    </location>
</feature>
<organism evidence="2 3">
    <name type="scientific">Rosistilla oblonga</name>
    <dbReference type="NCBI Taxonomy" id="2527990"/>
    <lineage>
        <taxon>Bacteria</taxon>
        <taxon>Pseudomonadati</taxon>
        <taxon>Planctomycetota</taxon>
        <taxon>Planctomycetia</taxon>
        <taxon>Pirellulales</taxon>
        <taxon>Pirellulaceae</taxon>
        <taxon>Rosistilla</taxon>
    </lineage>
</organism>
<dbReference type="Proteomes" id="UP000316770">
    <property type="component" value="Chromosome"/>
</dbReference>
<accession>A0A518IXF5</accession>
<keyword evidence="1" id="KW-0472">Membrane</keyword>
<keyword evidence="3" id="KW-1185">Reference proteome</keyword>